<dbReference type="Pfam" id="PF01032">
    <property type="entry name" value="FecCD"/>
    <property type="match status" value="1"/>
</dbReference>
<feature type="transmembrane region" description="Helical" evidence="10">
    <location>
        <begin position="75"/>
        <end position="96"/>
    </location>
</feature>
<keyword evidence="5" id="KW-0406">Ion transport</keyword>
<reference evidence="12" key="1">
    <citation type="submission" date="2015-10" db="EMBL/GenBank/DDBJ databases">
        <title>Genome of Paenibacillus bovis sp. nov.</title>
        <authorList>
            <person name="Wu Z."/>
            <person name="Gao C."/>
            <person name="Liu Z."/>
            <person name="Zheng H."/>
        </authorList>
    </citation>
    <scope>NUCLEOTIDE SEQUENCE [LARGE SCALE GENOMIC DNA]</scope>
    <source>
        <strain evidence="12">BD3526</strain>
    </source>
</reference>
<keyword evidence="12" id="KW-1185">Reference proteome</keyword>
<dbReference type="Proteomes" id="UP000078148">
    <property type="component" value="Chromosome"/>
</dbReference>
<evidence type="ECO:0000256" key="1">
    <source>
        <dbReference type="ARBA" id="ARBA00004651"/>
    </source>
</evidence>
<dbReference type="OrthoDB" id="9796260at2"/>
<keyword evidence="6 10" id="KW-0812">Transmembrane</keyword>
<proteinExistence type="inferred from homology"/>
<feature type="transmembrane region" description="Helical" evidence="10">
    <location>
        <begin position="262"/>
        <end position="280"/>
    </location>
</feature>
<feature type="transmembrane region" description="Helical" evidence="10">
    <location>
        <begin position="44"/>
        <end position="63"/>
    </location>
</feature>
<dbReference type="SUPFAM" id="SSF81345">
    <property type="entry name" value="ABC transporter involved in vitamin B12 uptake, BtuC"/>
    <property type="match status" value="1"/>
</dbReference>
<comment type="similarity">
    <text evidence="2">Belongs to the binding-protein-dependent transport system permease family. FecCD subfamily.</text>
</comment>
<dbReference type="InterPro" id="IPR037294">
    <property type="entry name" value="ABC_BtuC-like"/>
</dbReference>
<dbReference type="InterPro" id="IPR000522">
    <property type="entry name" value="ABC_transptr_permease_BtuC"/>
</dbReference>
<feature type="transmembrane region" description="Helical" evidence="10">
    <location>
        <begin position="102"/>
        <end position="123"/>
    </location>
</feature>
<dbReference type="EMBL" id="CP013023">
    <property type="protein sequence ID" value="ANF98322.1"/>
    <property type="molecule type" value="Genomic_DNA"/>
</dbReference>
<organism evidence="11 12">
    <name type="scientific">Paenibacillus bovis</name>
    <dbReference type="NCBI Taxonomy" id="1616788"/>
    <lineage>
        <taxon>Bacteria</taxon>
        <taxon>Bacillati</taxon>
        <taxon>Bacillota</taxon>
        <taxon>Bacilli</taxon>
        <taxon>Bacillales</taxon>
        <taxon>Paenibacillaceae</taxon>
        <taxon>Paenibacillus</taxon>
    </lineage>
</organism>
<dbReference type="RefSeq" id="WP_060536391.1">
    <property type="nucleotide sequence ID" value="NZ_CP013023.1"/>
</dbReference>
<keyword evidence="4" id="KW-1003">Cell membrane</keyword>
<keyword evidence="5" id="KW-0410">Iron transport</keyword>
<protein>
    <submittedName>
        <fullName evidence="11">Iron ABC transporter permease</fullName>
    </submittedName>
</protein>
<dbReference type="PANTHER" id="PTHR30472:SF19">
    <property type="entry name" value="PETROBACTIN IMPORT SYSTEM PERMEASE PROTEIN YCLO"/>
    <property type="match status" value="1"/>
</dbReference>
<dbReference type="GO" id="GO:0022857">
    <property type="term" value="F:transmembrane transporter activity"/>
    <property type="evidence" value="ECO:0007669"/>
    <property type="project" value="InterPro"/>
</dbReference>
<evidence type="ECO:0000256" key="2">
    <source>
        <dbReference type="ARBA" id="ARBA00007935"/>
    </source>
</evidence>
<dbReference type="CDD" id="cd06550">
    <property type="entry name" value="TM_ABC_iron-siderophores_like"/>
    <property type="match status" value="1"/>
</dbReference>
<dbReference type="STRING" id="1616788.AR543_21535"/>
<dbReference type="Gene3D" id="1.10.3470.10">
    <property type="entry name" value="ABC transporter involved in vitamin B12 uptake, BtuC"/>
    <property type="match status" value="1"/>
</dbReference>
<feature type="transmembrane region" description="Helical" evidence="10">
    <location>
        <begin position="287"/>
        <end position="311"/>
    </location>
</feature>
<gene>
    <name evidence="11" type="ORF">AR543_21535</name>
</gene>
<evidence type="ECO:0000256" key="5">
    <source>
        <dbReference type="ARBA" id="ARBA00022496"/>
    </source>
</evidence>
<dbReference type="GO" id="GO:0033214">
    <property type="term" value="P:siderophore-iron import into cell"/>
    <property type="evidence" value="ECO:0007669"/>
    <property type="project" value="TreeGrafter"/>
</dbReference>
<feature type="transmembrane region" description="Helical" evidence="10">
    <location>
        <begin position="224"/>
        <end position="250"/>
    </location>
</feature>
<accession>A0A172ZLP4</accession>
<evidence type="ECO:0000256" key="9">
    <source>
        <dbReference type="ARBA" id="ARBA00023136"/>
    </source>
</evidence>
<evidence type="ECO:0000256" key="6">
    <source>
        <dbReference type="ARBA" id="ARBA00022692"/>
    </source>
</evidence>
<dbReference type="GO" id="GO:0005886">
    <property type="term" value="C:plasma membrane"/>
    <property type="evidence" value="ECO:0007669"/>
    <property type="project" value="UniProtKB-SubCell"/>
</dbReference>
<feature type="transmembrane region" description="Helical" evidence="10">
    <location>
        <begin position="130"/>
        <end position="155"/>
    </location>
</feature>
<reference evidence="11 12" key="2">
    <citation type="journal article" date="2016" name="Int. J. Syst. Evol. Microbiol.">
        <title>Paenibacillus bovis sp. nov., isolated from raw yak (Bos grunniens) milk.</title>
        <authorList>
            <person name="Gao C."/>
            <person name="Han J."/>
            <person name="Liu Z."/>
            <person name="Xu X."/>
            <person name="Hang F."/>
            <person name="Wu Z."/>
        </authorList>
    </citation>
    <scope>NUCLEOTIDE SEQUENCE [LARGE SCALE GENOMIC DNA]</scope>
    <source>
        <strain evidence="11 12">BD3526</strain>
    </source>
</reference>
<dbReference type="AlphaFoldDB" id="A0A172ZLP4"/>
<evidence type="ECO:0000313" key="12">
    <source>
        <dbReference type="Proteomes" id="UP000078148"/>
    </source>
</evidence>
<keyword evidence="9 10" id="KW-0472">Membrane</keyword>
<evidence type="ECO:0000256" key="8">
    <source>
        <dbReference type="ARBA" id="ARBA00023004"/>
    </source>
</evidence>
<feature type="transmembrane region" description="Helical" evidence="10">
    <location>
        <begin position="7"/>
        <end position="24"/>
    </location>
</feature>
<keyword evidence="7 10" id="KW-1133">Transmembrane helix</keyword>
<dbReference type="PANTHER" id="PTHR30472">
    <property type="entry name" value="FERRIC ENTEROBACTIN TRANSPORT SYSTEM PERMEASE PROTEIN"/>
    <property type="match status" value="1"/>
</dbReference>
<keyword evidence="8" id="KW-0408">Iron</keyword>
<evidence type="ECO:0000313" key="11">
    <source>
        <dbReference type="EMBL" id="ANF98322.1"/>
    </source>
</evidence>
<sequence length="317" mass="35215">MRLQAKIGWMTGISLVLIALFLLVKLNPVNLDYVLPRRGAKITAIVLTGTTIAFASAIFQTITNNRILTPSVMGLDSLYVFIQSVIAFVFGTSSLFMQNANVNFLLCVIGMIAFSGVLYRLMFRRENQNIYFLLLIGMILGSFFSSLSTFMQVLIDPNEFLILQNKLFASFNKVNTDLLWLALIGTAGVFVYVYPYIKYFNVLALGKDHAVNLGIDYDRVVKRLLLAVAVLVSISTALVGPILFLGLLVVNLAREFLPTYRHSYLIAGSVLIAIITLVGGQFVVERIFAFSTPLSVIVNFFGGSYFLYLLLRGNIAR</sequence>
<evidence type="ECO:0000256" key="3">
    <source>
        <dbReference type="ARBA" id="ARBA00022448"/>
    </source>
</evidence>
<evidence type="ECO:0000256" key="10">
    <source>
        <dbReference type="SAM" id="Phobius"/>
    </source>
</evidence>
<evidence type="ECO:0000256" key="4">
    <source>
        <dbReference type="ARBA" id="ARBA00022475"/>
    </source>
</evidence>
<evidence type="ECO:0000256" key="7">
    <source>
        <dbReference type="ARBA" id="ARBA00022989"/>
    </source>
</evidence>
<feature type="transmembrane region" description="Helical" evidence="10">
    <location>
        <begin position="178"/>
        <end position="197"/>
    </location>
</feature>
<keyword evidence="3" id="KW-0813">Transport</keyword>
<dbReference type="FunFam" id="1.10.3470.10:FF:000004">
    <property type="entry name" value="Iron compound ABC transporter, permease"/>
    <property type="match status" value="1"/>
</dbReference>
<comment type="subcellular location">
    <subcellularLocation>
        <location evidence="1">Cell membrane</location>
        <topology evidence="1">Multi-pass membrane protein</topology>
    </subcellularLocation>
</comment>
<name>A0A172ZLP4_9BACL</name>
<dbReference type="KEGG" id="pbv:AR543_21535"/>